<dbReference type="CDD" id="cd01398">
    <property type="entry name" value="RPI_A"/>
    <property type="match status" value="1"/>
</dbReference>
<dbReference type="GO" id="GO:0009052">
    <property type="term" value="P:pentose-phosphate shunt, non-oxidative branch"/>
    <property type="evidence" value="ECO:0007669"/>
    <property type="project" value="UniProtKB-UniRule"/>
</dbReference>
<proteinExistence type="inferred from homology"/>
<comment type="pathway">
    <text evidence="3">Carbohydrate degradation; pentose phosphate pathway; D-ribose 5-phosphate from D-ribulose 5-phosphate (non-oxidative stage): step 1/1.</text>
</comment>
<evidence type="ECO:0000313" key="4">
    <source>
        <dbReference type="EMBL" id="RGE56797.1"/>
    </source>
</evidence>
<dbReference type="InterPro" id="IPR050262">
    <property type="entry name" value="Ribose-5P_isomerase"/>
</dbReference>
<feature type="binding site" evidence="3">
    <location>
        <begin position="35"/>
        <end position="38"/>
    </location>
    <ligand>
        <name>substrate</name>
    </ligand>
</feature>
<comment type="function">
    <text evidence="3">Catalyzes the reversible conversion of ribose-5-phosphate to ribulose 5-phosphate.</text>
</comment>
<feature type="binding site" evidence="3">
    <location>
        <position position="130"/>
    </location>
    <ligand>
        <name>substrate</name>
    </ligand>
</feature>
<dbReference type="InterPro" id="IPR037171">
    <property type="entry name" value="NagB/RpiA_transferase-like"/>
</dbReference>
<evidence type="ECO:0000313" key="5">
    <source>
        <dbReference type="Proteomes" id="UP000260812"/>
    </source>
</evidence>
<dbReference type="SUPFAM" id="SSF100950">
    <property type="entry name" value="NagB/RpiA/CoA transferase-like"/>
    <property type="match status" value="1"/>
</dbReference>
<dbReference type="UniPathway" id="UPA00115">
    <property type="reaction ID" value="UER00412"/>
</dbReference>
<dbReference type="GO" id="GO:0004751">
    <property type="term" value="F:ribose-5-phosphate isomerase activity"/>
    <property type="evidence" value="ECO:0007669"/>
    <property type="project" value="UniProtKB-UniRule"/>
</dbReference>
<evidence type="ECO:0000256" key="3">
    <source>
        <dbReference type="HAMAP-Rule" id="MF_00170"/>
    </source>
</evidence>
<feature type="binding site" evidence="3">
    <location>
        <begin position="90"/>
        <end position="93"/>
    </location>
    <ligand>
        <name>substrate</name>
    </ligand>
</feature>
<dbReference type="FunFam" id="3.40.50.1360:FF:000001">
    <property type="entry name" value="Ribose-5-phosphate isomerase A"/>
    <property type="match status" value="1"/>
</dbReference>
<dbReference type="Gene3D" id="3.40.50.1360">
    <property type="match status" value="1"/>
</dbReference>
<evidence type="ECO:0000256" key="1">
    <source>
        <dbReference type="ARBA" id="ARBA00001713"/>
    </source>
</evidence>
<feature type="binding site" evidence="3">
    <location>
        <begin position="103"/>
        <end position="106"/>
    </location>
    <ligand>
        <name>substrate</name>
    </ligand>
</feature>
<dbReference type="SUPFAM" id="SSF75445">
    <property type="entry name" value="D-ribose-5-phosphate isomerase (RpiA), lid domain"/>
    <property type="match status" value="1"/>
</dbReference>
<keyword evidence="2 3" id="KW-0413">Isomerase</keyword>
<dbReference type="Proteomes" id="UP000260812">
    <property type="component" value="Unassembled WGS sequence"/>
</dbReference>
<dbReference type="Gene3D" id="3.30.70.260">
    <property type="match status" value="1"/>
</dbReference>
<dbReference type="EC" id="5.3.1.6" evidence="3"/>
<keyword evidence="5" id="KW-1185">Reference proteome</keyword>
<feature type="active site" description="Proton acceptor" evidence="3">
    <location>
        <position position="112"/>
    </location>
</feature>
<dbReference type="NCBIfam" id="TIGR00021">
    <property type="entry name" value="rpiA"/>
    <property type="match status" value="1"/>
</dbReference>
<comment type="subunit">
    <text evidence="3">Homodimer.</text>
</comment>
<dbReference type="EMBL" id="QVLV01000021">
    <property type="protein sequence ID" value="RGE56797.1"/>
    <property type="molecule type" value="Genomic_DNA"/>
</dbReference>
<name>A0A3E3HYA6_9FIRM</name>
<evidence type="ECO:0000256" key="2">
    <source>
        <dbReference type="ARBA" id="ARBA00023235"/>
    </source>
</evidence>
<dbReference type="Pfam" id="PF06026">
    <property type="entry name" value="Rib_5-P_isom_A"/>
    <property type="match status" value="1"/>
</dbReference>
<reference evidence="4" key="1">
    <citation type="submission" date="2018-08" db="EMBL/GenBank/DDBJ databases">
        <title>A genome reference for cultivated species of the human gut microbiota.</title>
        <authorList>
            <person name="Zou Y."/>
            <person name="Xue W."/>
            <person name="Luo G."/>
        </authorList>
    </citation>
    <scope>NUCLEOTIDE SEQUENCE [LARGE SCALE GENOMIC DNA]</scope>
    <source>
        <strain evidence="4">TF05-5AC</strain>
    </source>
</reference>
<protein>
    <recommendedName>
        <fullName evidence="3">Ribose-5-phosphate isomerase A</fullName>
        <ecNumber evidence="3">5.3.1.6</ecNumber>
    </recommendedName>
    <alternativeName>
        <fullName evidence="3">Phosphoriboisomerase A</fullName>
        <shortName evidence="3">PRI</shortName>
    </alternativeName>
</protein>
<dbReference type="PANTHER" id="PTHR43748:SF3">
    <property type="entry name" value="RIBOSE-5-PHOSPHATE ISOMERASE 3, CHLOROPLASTIC-RELATED"/>
    <property type="match status" value="1"/>
</dbReference>
<sequence>MDSRNHVEIKEELKKAAALASVKYIRDGMTLGLGTGSTAYYLIQEVGAMVRAGRTLQAAVTSEATEKLAVSLGIPIIRPEAGIKVDLAIDGVDEIDDSFCAVKGGGGALLREKVVARRAEQVIWIMDESKLVKRLGTFPFPAEVLPFGSAWAAEAVKELGGTSVCRQRDGRPFVTDNGNWILDISFSENIDFLTAAKAVRGIPGVLETGLFDKFCDRIIVGTKEGVRERRNPFKTSGNSEMHGAKAE</sequence>
<dbReference type="HAMAP" id="MF_00170">
    <property type="entry name" value="Rib_5P_isom_A"/>
    <property type="match status" value="1"/>
</dbReference>
<accession>A0A3E3HYA6</accession>
<dbReference type="PANTHER" id="PTHR43748">
    <property type="entry name" value="RIBOSE-5-PHOSPHATE ISOMERASE 3, CHLOROPLASTIC-RELATED"/>
    <property type="match status" value="1"/>
</dbReference>
<dbReference type="InterPro" id="IPR020672">
    <property type="entry name" value="Ribose5P_isomerase_typA_subgr"/>
</dbReference>
<dbReference type="InterPro" id="IPR004788">
    <property type="entry name" value="Ribose5P_isomerase_type_A"/>
</dbReference>
<dbReference type="NCBIfam" id="NF001924">
    <property type="entry name" value="PRK00702.1"/>
    <property type="match status" value="1"/>
</dbReference>
<comment type="similarity">
    <text evidence="3">Belongs to the ribose 5-phosphate isomerase family.</text>
</comment>
<organism evidence="4 5">
    <name type="scientific">Eisenbergiella massiliensis</name>
    <dbReference type="NCBI Taxonomy" id="1720294"/>
    <lineage>
        <taxon>Bacteria</taxon>
        <taxon>Bacillati</taxon>
        <taxon>Bacillota</taxon>
        <taxon>Clostridia</taxon>
        <taxon>Lachnospirales</taxon>
        <taxon>Lachnospiraceae</taxon>
        <taxon>Eisenbergiella</taxon>
    </lineage>
</organism>
<dbReference type="AlphaFoldDB" id="A0A3E3HYA6"/>
<gene>
    <name evidence="3 4" type="primary">rpiA</name>
    <name evidence="4" type="ORF">DXC51_22745</name>
</gene>
<comment type="caution">
    <text evidence="4">The sequence shown here is derived from an EMBL/GenBank/DDBJ whole genome shotgun (WGS) entry which is preliminary data.</text>
</comment>
<comment type="catalytic activity">
    <reaction evidence="1 3">
        <text>aldehydo-D-ribose 5-phosphate = D-ribulose 5-phosphate</text>
        <dbReference type="Rhea" id="RHEA:14657"/>
        <dbReference type="ChEBI" id="CHEBI:58121"/>
        <dbReference type="ChEBI" id="CHEBI:58273"/>
        <dbReference type="EC" id="5.3.1.6"/>
    </reaction>
</comment>